<evidence type="ECO:0000313" key="2">
    <source>
        <dbReference type="EMBL" id="KEO90727.1"/>
    </source>
</evidence>
<protein>
    <submittedName>
        <fullName evidence="2">Uncharacterized protein</fullName>
    </submittedName>
</protein>
<dbReference type="OrthoDB" id="7391801at2"/>
<keyword evidence="3" id="KW-1185">Reference proteome</keyword>
<evidence type="ECO:0000256" key="1">
    <source>
        <dbReference type="SAM" id="MobiDB-lite"/>
    </source>
</evidence>
<dbReference type="eggNOG" id="ENOG5032IJB">
    <property type="taxonomic scope" value="Bacteria"/>
</dbReference>
<dbReference type="STRING" id="1044.EH31_06720"/>
<feature type="region of interest" description="Disordered" evidence="1">
    <location>
        <begin position="102"/>
        <end position="132"/>
    </location>
</feature>
<feature type="region of interest" description="Disordered" evidence="1">
    <location>
        <begin position="164"/>
        <end position="298"/>
    </location>
</feature>
<sequence>MSTEPFPLDETMKQTLDDFAVPELSSDFADRVVAGTRGRASALPRLRPTRKPRWQRSRRVIVGIVTAGAIASAAAATGVLDELGIEVPTADEVWSAITFEEKSQASASGSGPVETLAPSSEGPTRIEGPIDTSEELEEVFRRVDDKRNIRREDRRDRVDQRIDRVIERRGAQGLPTPTPQQEQRLREGIERFRDRADTRREERTQERRDALRNTLEEEGQVSRDEIIRRDIPEGPGADRLRRFRDMSPEERRERIRQFRERRSGGGVAPLSQEPIEEAQPQTDPAEAEAQDDPPFPDP</sequence>
<accession>A0A074MYM1</accession>
<comment type="caution">
    <text evidence="2">The sequence shown here is derived from an EMBL/GenBank/DDBJ whole genome shotgun (WGS) entry which is preliminary data.</text>
</comment>
<evidence type="ECO:0000313" key="3">
    <source>
        <dbReference type="Proteomes" id="UP000027647"/>
    </source>
</evidence>
<dbReference type="Proteomes" id="UP000027647">
    <property type="component" value="Unassembled WGS sequence"/>
</dbReference>
<dbReference type="AlphaFoldDB" id="A0A074MYM1"/>
<dbReference type="RefSeq" id="WP_034959181.1">
    <property type="nucleotide sequence ID" value="NZ_JMIW01000002.1"/>
</dbReference>
<organism evidence="2 3">
    <name type="scientific">Erythrobacter longus</name>
    <dbReference type="NCBI Taxonomy" id="1044"/>
    <lineage>
        <taxon>Bacteria</taxon>
        <taxon>Pseudomonadati</taxon>
        <taxon>Pseudomonadota</taxon>
        <taxon>Alphaproteobacteria</taxon>
        <taxon>Sphingomonadales</taxon>
        <taxon>Erythrobacteraceae</taxon>
        <taxon>Erythrobacter/Porphyrobacter group</taxon>
        <taxon>Erythrobacter</taxon>
    </lineage>
</organism>
<reference evidence="2 3" key="1">
    <citation type="submission" date="2014-04" db="EMBL/GenBank/DDBJ databases">
        <title>A comprehensive comparison of genomes of Erythrobacter spp. strains.</title>
        <authorList>
            <person name="Zheng Q."/>
        </authorList>
    </citation>
    <scope>NUCLEOTIDE SEQUENCE [LARGE SCALE GENOMIC DNA]</scope>
    <source>
        <strain evidence="2 3">DSM 6997</strain>
    </source>
</reference>
<gene>
    <name evidence="2" type="ORF">EH31_06720</name>
</gene>
<name>A0A074MYM1_ERYLO</name>
<feature type="compositionally biased region" description="Basic and acidic residues" evidence="1">
    <location>
        <begin position="183"/>
        <end position="263"/>
    </location>
</feature>
<dbReference type="EMBL" id="JMIW01000002">
    <property type="protein sequence ID" value="KEO90727.1"/>
    <property type="molecule type" value="Genomic_DNA"/>
</dbReference>
<proteinExistence type="predicted"/>